<keyword evidence="3 4" id="KW-0269">Exonuclease</keyword>
<keyword evidence="4" id="KW-0255">Endonuclease</keyword>
<protein>
    <recommendedName>
        <fullName evidence="4">Nuclease SbcCD subunit D</fullName>
    </recommendedName>
</protein>
<reference evidence="6 7" key="1">
    <citation type="submission" date="2018-06" db="EMBL/GenBank/DDBJ databases">
        <title>Genomic Encyclopedia of Archaeal and Bacterial Type Strains, Phase II (KMG-II): from individual species to whole genera.</title>
        <authorList>
            <person name="Goeker M."/>
        </authorList>
    </citation>
    <scope>NUCLEOTIDE SEQUENCE [LARGE SCALE GENOMIC DNA]</scope>
    <source>
        <strain evidence="6 7">T4</strain>
    </source>
</reference>
<gene>
    <name evidence="4" type="primary">sbcD</name>
    <name evidence="6" type="ORF">CLV31_106185</name>
</gene>
<dbReference type="NCBIfam" id="TIGR00619">
    <property type="entry name" value="sbcd"/>
    <property type="match status" value="1"/>
</dbReference>
<dbReference type="InterPro" id="IPR029052">
    <property type="entry name" value="Metallo-depent_PP-like"/>
</dbReference>
<keyword evidence="1 4" id="KW-0540">Nuclease</keyword>
<dbReference type="PANTHER" id="PTHR30337:SF0">
    <property type="entry name" value="NUCLEASE SBCCD SUBUNIT D"/>
    <property type="match status" value="1"/>
</dbReference>
<dbReference type="GO" id="GO:0004519">
    <property type="term" value="F:endonuclease activity"/>
    <property type="evidence" value="ECO:0007669"/>
    <property type="project" value="UniProtKB-KW"/>
</dbReference>
<dbReference type="PANTHER" id="PTHR30337">
    <property type="entry name" value="COMPONENT OF ATP-DEPENDENT DSDNA EXONUCLEASE"/>
    <property type="match status" value="1"/>
</dbReference>
<dbReference type="InterPro" id="IPR041796">
    <property type="entry name" value="Mre11_N"/>
</dbReference>
<dbReference type="GO" id="GO:0006260">
    <property type="term" value="P:DNA replication"/>
    <property type="evidence" value="ECO:0007669"/>
    <property type="project" value="UniProtKB-KW"/>
</dbReference>
<dbReference type="Gene3D" id="3.60.21.10">
    <property type="match status" value="1"/>
</dbReference>
<sequence length="409" mass="46300">MLKILHTADWHLGKRLQEYSRLEEQKLVLDEICQIADRENVDLVLLAGDIFDTFNPAHEAVELLYKTLRRLSKNGTRPILAISGNHDSTQFVEAPDPLARELGIIFYSRYDSVIPCGKLDSGVEILKSESGFIELKLPQAEFPIRVILAPYANEVSLRTYLGEENREEEFRKLLSSKWQELADQHCDEKGLNLFLGHFFFMKEGEKAEAEPESERPILHVGGTQALFTKNIPSQIQYAALGHLHRYHAVGHDSIPVVYSSSPLAYSFSEADQEKKAVLIEAQAGQPVSYQPIGLKQGRPLFRVKFDNLADTLSWLEAHPYCFVEITFVADESIDATTRKAILKAHDGIVSLIPQLKNTRGQESFALHVDDLGKDMETLFRMYYQSEKGQEPNAQLLGLFKEIISQTDPE</sequence>
<evidence type="ECO:0000256" key="4">
    <source>
        <dbReference type="RuleBase" id="RU363069"/>
    </source>
</evidence>
<comment type="function">
    <text evidence="4">SbcCD cleaves DNA hairpin structures. These structures can inhibit DNA replication and are intermediates in certain DNA recombination reactions. The complex acts as a 3'-&gt;5' double strand exonuclease that can open hairpins. It also has a 5' single-strand endonuclease activity.</text>
</comment>
<keyword evidence="4" id="KW-0235">DNA replication</keyword>
<dbReference type="OrthoDB" id="9773856at2"/>
<accession>A0A326RUS4</accession>
<dbReference type="AlphaFoldDB" id="A0A326RUS4"/>
<organism evidence="6 7">
    <name type="scientific">Algoriphagus aquaeductus</name>
    <dbReference type="NCBI Taxonomy" id="475299"/>
    <lineage>
        <taxon>Bacteria</taxon>
        <taxon>Pseudomonadati</taxon>
        <taxon>Bacteroidota</taxon>
        <taxon>Cytophagia</taxon>
        <taxon>Cytophagales</taxon>
        <taxon>Cyclobacteriaceae</taxon>
        <taxon>Algoriphagus</taxon>
    </lineage>
</organism>
<dbReference type="CDD" id="cd00840">
    <property type="entry name" value="MPP_Mre11_N"/>
    <property type="match status" value="1"/>
</dbReference>
<evidence type="ECO:0000256" key="3">
    <source>
        <dbReference type="ARBA" id="ARBA00022839"/>
    </source>
</evidence>
<dbReference type="RefSeq" id="WP_111392804.1">
    <property type="nucleotide sequence ID" value="NZ_QKTX01000006.1"/>
</dbReference>
<keyword evidence="2 4" id="KW-0378">Hydrolase</keyword>
<comment type="similarity">
    <text evidence="4">Belongs to the SbcD family.</text>
</comment>
<evidence type="ECO:0000313" key="6">
    <source>
        <dbReference type="EMBL" id="PZV83568.1"/>
    </source>
</evidence>
<dbReference type="GO" id="GO:0008408">
    <property type="term" value="F:3'-5' exonuclease activity"/>
    <property type="evidence" value="ECO:0007669"/>
    <property type="project" value="InterPro"/>
</dbReference>
<dbReference type="InterPro" id="IPR004593">
    <property type="entry name" value="SbcD"/>
</dbReference>
<keyword evidence="7" id="KW-1185">Reference proteome</keyword>
<dbReference type="EMBL" id="QKTX01000006">
    <property type="protein sequence ID" value="PZV83568.1"/>
    <property type="molecule type" value="Genomic_DNA"/>
</dbReference>
<dbReference type="Proteomes" id="UP000248917">
    <property type="component" value="Unassembled WGS sequence"/>
</dbReference>
<evidence type="ECO:0000256" key="2">
    <source>
        <dbReference type="ARBA" id="ARBA00022801"/>
    </source>
</evidence>
<dbReference type="InterPro" id="IPR004843">
    <property type="entry name" value="Calcineurin-like_PHP"/>
</dbReference>
<proteinExistence type="inferred from homology"/>
<name>A0A326RUS4_9BACT</name>
<keyword evidence="4" id="KW-0233">DNA recombination</keyword>
<dbReference type="InterPro" id="IPR050535">
    <property type="entry name" value="DNA_Repair-Maintenance_Comp"/>
</dbReference>
<evidence type="ECO:0000313" key="7">
    <source>
        <dbReference type="Proteomes" id="UP000248917"/>
    </source>
</evidence>
<evidence type="ECO:0000259" key="5">
    <source>
        <dbReference type="Pfam" id="PF00149"/>
    </source>
</evidence>
<evidence type="ECO:0000256" key="1">
    <source>
        <dbReference type="ARBA" id="ARBA00022722"/>
    </source>
</evidence>
<dbReference type="Pfam" id="PF00149">
    <property type="entry name" value="Metallophos"/>
    <property type="match status" value="1"/>
</dbReference>
<dbReference type="SUPFAM" id="SSF56300">
    <property type="entry name" value="Metallo-dependent phosphatases"/>
    <property type="match status" value="1"/>
</dbReference>
<dbReference type="GO" id="GO:0006310">
    <property type="term" value="P:DNA recombination"/>
    <property type="evidence" value="ECO:0007669"/>
    <property type="project" value="UniProtKB-KW"/>
</dbReference>
<feature type="domain" description="Calcineurin-like phosphoesterase" evidence="5">
    <location>
        <begin position="2"/>
        <end position="95"/>
    </location>
</feature>
<comment type="caution">
    <text evidence="6">The sequence shown here is derived from an EMBL/GenBank/DDBJ whole genome shotgun (WGS) entry which is preliminary data.</text>
</comment>
<comment type="subunit">
    <text evidence="4">Heterodimer of SbcC and SbcD.</text>
</comment>